<reference evidence="3 4" key="1">
    <citation type="submission" date="2013-11" db="EMBL/GenBank/DDBJ databases">
        <title>Genome sequencing of Stegodyphus mimosarum.</title>
        <authorList>
            <person name="Bechsgaard J."/>
        </authorList>
    </citation>
    <scope>NUCLEOTIDE SEQUENCE [LARGE SCALE GENOMIC DNA]</scope>
</reference>
<dbReference type="STRING" id="407821.A0A087T4M9"/>
<protein>
    <submittedName>
        <fullName evidence="3">Serine/threonine-protein kinase tousled-like 1</fullName>
    </submittedName>
</protein>
<dbReference type="OrthoDB" id="346907at2759"/>
<evidence type="ECO:0000313" key="3">
    <source>
        <dbReference type="EMBL" id="KFM60068.1"/>
    </source>
</evidence>
<evidence type="ECO:0000256" key="2">
    <source>
        <dbReference type="SAM" id="MobiDB-lite"/>
    </source>
</evidence>
<sequence>MDNIHILDPRKQELLEARLLGNRNFNNNMQEQLLQGQQQVNQNTGIMQSTSGLNLAIGASNSNSNNNQDSNLSAASGSSVNSDKESESPDKYPQHRPQTTERKRKRKEDTTNASDLVYSGKNTRPESAKKINEYFKYPPSPQATSLQSPLSSAMGSSLDYSQLMAPLQRSSQMVFHRAVQTDLTINKIKELESKSAMDLEIRDNRIDELQRASDEYKRQVNAQQKLIDKQKEQLAKCLSVTKQLLIEK</sequence>
<feature type="region of interest" description="Disordered" evidence="2">
    <location>
        <begin position="57"/>
        <end position="125"/>
    </location>
</feature>
<dbReference type="EMBL" id="KK113384">
    <property type="protein sequence ID" value="KFM60068.1"/>
    <property type="molecule type" value="Genomic_DNA"/>
</dbReference>
<feature type="coiled-coil region" evidence="1">
    <location>
        <begin position="199"/>
        <end position="233"/>
    </location>
</feature>
<keyword evidence="4" id="KW-1185">Reference proteome</keyword>
<gene>
    <name evidence="3" type="ORF">X975_17215</name>
</gene>
<keyword evidence="3" id="KW-0808">Transferase</keyword>
<feature type="compositionally biased region" description="Basic and acidic residues" evidence="2">
    <location>
        <begin position="82"/>
        <end position="101"/>
    </location>
</feature>
<evidence type="ECO:0000256" key="1">
    <source>
        <dbReference type="SAM" id="Coils"/>
    </source>
</evidence>
<name>A0A087T4M9_STEMI</name>
<organism evidence="3 4">
    <name type="scientific">Stegodyphus mimosarum</name>
    <name type="common">African social velvet spider</name>
    <dbReference type="NCBI Taxonomy" id="407821"/>
    <lineage>
        <taxon>Eukaryota</taxon>
        <taxon>Metazoa</taxon>
        <taxon>Ecdysozoa</taxon>
        <taxon>Arthropoda</taxon>
        <taxon>Chelicerata</taxon>
        <taxon>Arachnida</taxon>
        <taxon>Araneae</taxon>
        <taxon>Araneomorphae</taxon>
        <taxon>Entelegynae</taxon>
        <taxon>Eresoidea</taxon>
        <taxon>Eresidae</taxon>
        <taxon>Stegodyphus</taxon>
    </lineage>
</organism>
<feature type="non-terminal residue" evidence="3">
    <location>
        <position position="248"/>
    </location>
</feature>
<dbReference type="AlphaFoldDB" id="A0A087T4M9"/>
<dbReference type="GO" id="GO:0016301">
    <property type="term" value="F:kinase activity"/>
    <property type="evidence" value="ECO:0007669"/>
    <property type="project" value="UniProtKB-KW"/>
</dbReference>
<keyword evidence="3" id="KW-0418">Kinase</keyword>
<feature type="compositionally biased region" description="Low complexity" evidence="2">
    <location>
        <begin position="57"/>
        <end position="76"/>
    </location>
</feature>
<dbReference type="OMA" id="QNTGIMQ"/>
<accession>A0A087T4M9</accession>
<evidence type="ECO:0000313" key="4">
    <source>
        <dbReference type="Proteomes" id="UP000054359"/>
    </source>
</evidence>
<keyword evidence="1" id="KW-0175">Coiled coil</keyword>
<dbReference type="Proteomes" id="UP000054359">
    <property type="component" value="Unassembled WGS sequence"/>
</dbReference>
<proteinExistence type="predicted"/>